<evidence type="ECO:0000256" key="10">
    <source>
        <dbReference type="SAM" id="MobiDB-lite"/>
    </source>
</evidence>
<dbReference type="GO" id="GO:0030687">
    <property type="term" value="C:preribosome, large subunit precursor"/>
    <property type="evidence" value="ECO:0007669"/>
    <property type="project" value="TreeGrafter"/>
</dbReference>
<dbReference type="EnsemblMetazoa" id="AMEM012785-RA">
    <property type="protein sequence ID" value="AMEM012785-PA"/>
    <property type="gene ID" value="AMEM012785"/>
</dbReference>
<dbReference type="VEuPathDB" id="VectorBase:AMEM21_006574"/>
<evidence type="ECO:0000259" key="11">
    <source>
        <dbReference type="PROSITE" id="PS50157"/>
    </source>
</evidence>
<dbReference type="Pfam" id="PF12756">
    <property type="entry name" value="zf-C2H2_2"/>
    <property type="match status" value="1"/>
</dbReference>
<feature type="region of interest" description="Disordered" evidence="10">
    <location>
        <begin position="180"/>
        <end position="209"/>
    </location>
</feature>
<dbReference type="SMART" id="SM00451">
    <property type="entry name" value="ZnF_U1"/>
    <property type="match status" value="2"/>
</dbReference>
<evidence type="ECO:0000313" key="13">
    <source>
        <dbReference type="Proteomes" id="UP000075903"/>
    </source>
</evidence>
<comment type="similarity">
    <text evidence="8">Belongs to the REI1 family.</text>
</comment>
<keyword evidence="7" id="KW-0862">Zinc</keyword>
<feature type="region of interest" description="Disordered" evidence="10">
    <location>
        <begin position="308"/>
        <end position="331"/>
    </location>
</feature>
<keyword evidence="13" id="KW-1185">Reference proteome</keyword>
<evidence type="ECO:0000256" key="2">
    <source>
        <dbReference type="ARBA" id="ARBA00022490"/>
    </source>
</evidence>
<sequence>MDKASFAAKRRQDKVHKKPPPPKPAKQKGGPKPPEVQHTAPLVVCDDRYGKRQLQQNWTEERDLPSSDSDAEDEQLLAADFEKLLELPASSGSHFLLSSEKRWLQPDTDLPGEDEKNRYSEYFRIDTKLLNASLGCIPFYERHGYDETLFSTLELNLMRQKAEIHKNKFQQTFADQLSSSVKVGPVSQKHKENMPPPPRKPQPTPSSNMSSFTCLNCGVRFATAEMQREHYKTHWHRYNLKRKLAELPPVTIEEFEKRLIQQKTEDAAAQEDQSLYCKACRKVFKTKNAHDNHLDSRKHKDNLQQYLAQSNGTNGGPSGSAPEGTRMDAEVEVSVKSTRAAARAAAAADAEAAGDEEMVEDGDSDEWEDVEFENPIERNDCIFCAHHSEDLLENIKHMSIVHSFFIPDAEFCVDVEGLLTYLAEKVCRDYICLWCNERGRTFYSMEAVRNHMTEKGHCKMLHEGGALAEYVDFYDYSSSYPDHEEGMNVDAELDPSNALDGDEFQLVLPSGNVIGHRSLLRYYKQRINPNRAVVVKKSTQKLHKVLAQYRSLGWTSTQQEAAARNARDMHVMKRQQAKLMQQVGVKANKLQHHYRPQVNF</sequence>
<evidence type="ECO:0000256" key="7">
    <source>
        <dbReference type="ARBA" id="ARBA00022833"/>
    </source>
</evidence>
<dbReference type="InterPro" id="IPR013087">
    <property type="entry name" value="Znf_C2H2_type"/>
</dbReference>
<dbReference type="GO" id="GO:0005737">
    <property type="term" value="C:cytoplasm"/>
    <property type="evidence" value="ECO:0007669"/>
    <property type="project" value="UniProtKB-SubCell"/>
</dbReference>
<accession>A0A182VCT9</accession>
<dbReference type="STRING" id="30066.A0A182VCT9"/>
<keyword evidence="4" id="KW-0479">Metal-binding</keyword>
<dbReference type="VEuPathDB" id="VectorBase:AMEM21_012874"/>
<dbReference type="GO" id="GO:0008270">
    <property type="term" value="F:zinc ion binding"/>
    <property type="evidence" value="ECO:0007669"/>
    <property type="project" value="UniProtKB-KW"/>
</dbReference>
<keyword evidence="2" id="KW-0963">Cytoplasm</keyword>
<organism evidence="12 13">
    <name type="scientific">Anopheles merus</name>
    <name type="common">Mosquito</name>
    <dbReference type="NCBI Taxonomy" id="30066"/>
    <lineage>
        <taxon>Eukaryota</taxon>
        <taxon>Metazoa</taxon>
        <taxon>Ecdysozoa</taxon>
        <taxon>Arthropoda</taxon>
        <taxon>Hexapoda</taxon>
        <taxon>Insecta</taxon>
        <taxon>Pterygota</taxon>
        <taxon>Neoptera</taxon>
        <taxon>Endopterygota</taxon>
        <taxon>Diptera</taxon>
        <taxon>Nematocera</taxon>
        <taxon>Culicoidea</taxon>
        <taxon>Culicidae</taxon>
        <taxon>Anophelinae</taxon>
        <taxon>Anopheles</taxon>
    </lineage>
</organism>
<dbReference type="SUPFAM" id="SSF57667">
    <property type="entry name" value="beta-beta-alpha zinc fingers"/>
    <property type="match status" value="2"/>
</dbReference>
<dbReference type="Gene3D" id="3.30.160.60">
    <property type="entry name" value="Classic Zinc Finger"/>
    <property type="match status" value="1"/>
</dbReference>
<evidence type="ECO:0000256" key="9">
    <source>
        <dbReference type="PROSITE-ProRule" id="PRU00042"/>
    </source>
</evidence>
<feature type="domain" description="C2H2-type" evidence="11">
    <location>
        <begin position="212"/>
        <end position="234"/>
    </location>
</feature>
<dbReference type="VEuPathDB" id="VectorBase:AMEM012785"/>
<evidence type="ECO:0000256" key="1">
    <source>
        <dbReference type="ARBA" id="ARBA00004496"/>
    </source>
</evidence>
<evidence type="ECO:0000313" key="12">
    <source>
        <dbReference type="EnsemblMetazoa" id="AMEM012785-PA"/>
    </source>
</evidence>
<dbReference type="InterPro" id="IPR036236">
    <property type="entry name" value="Znf_C2H2_sf"/>
</dbReference>
<dbReference type="PROSITE" id="PS50157">
    <property type="entry name" value="ZINC_FINGER_C2H2_2"/>
    <property type="match status" value="1"/>
</dbReference>
<dbReference type="GO" id="GO:0042273">
    <property type="term" value="P:ribosomal large subunit biogenesis"/>
    <property type="evidence" value="ECO:0007669"/>
    <property type="project" value="TreeGrafter"/>
</dbReference>
<dbReference type="InterPro" id="IPR003604">
    <property type="entry name" value="Matrin/U1-like-C_Znf_C2H2"/>
</dbReference>
<evidence type="ECO:0000256" key="5">
    <source>
        <dbReference type="ARBA" id="ARBA00022737"/>
    </source>
</evidence>
<dbReference type="AlphaFoldDB" id="A0A182VCT9"/>
<feature type="compositionally biased region" description="Basic residues" evidence="10">
    <location>
        <begin position="8"/>
        <end position="20"/>
    </location>
</feature>
<reference evidence="12" key="1">
    <citation type="submission" date="2020-05" db="UniProtKB">
        <authorList>
            <consortium name="EnsemblMetazoa"/>
        </authorList>
    </citation>
    <scope>IDENTIFICATION</scope>
    <source>
        <strain evidence="12">MAF</strain>
    </source>
</reference>
<dbReference type="PROSITE" id="PS00028">
    <property type="entry name" value="ZINC_FINGER_C2H2_1"/>
    <property type="match status" value="1"/>
</dbReference>
<dbReference type="InterPro" id="IPR022755">
    <property type="entry name" value="Znf_C2H2_jaz"/>
</dbReference>
<evidence type="ECO:0000256" key="8">
    <source>
        <dbReference type="ARBA" id="ARBA00034126"/>
    </source>
</evidence>
<dbReference type="InterPro" id="IPR041661">
    <property type="entry name" value="ZN622/Rei1/Reh1_Znf-C2H2"/>
</dbReference>
<evidence type="ECO:0000256" key="4">
    <source>
        <dbReference type="ARBA" id="ARBA00022723"/>
    </source>
</evidence>
<name>A0A182VCT9_ANOME</name>
<dbReference type="PANTHER" id="PTHR13182:SF8">
    <property type="entry name" value="CYTOPLASMIC 60S SUBUNIT BIOGENESIS FACTOR ZNF622"/>
    <property type="match status" value="1"/>
</dbReference>
<evidence type="ECO:0000256" key="3">
    <source>
        <dbReference type="ARBA" id="ARBA00022517"/>
    </source>
</evidence>
<keyword evidence="5" id="KW-0677">Repeat</keyword>
<feature type="region of interest" description="Disordered" evidence="10">
    <location>
        <begin position="1"/>
        <end position="48"/>
    </location>
</feature>
<dbReference type="SMART" id="SM00355">
    <property type="entry name" value="ZnF_C2H2"/>
    <property type="match status" value="4"/>
</dbReference>
<dbReference type="PANTHER" id="PTHR13182">
    <property type="entry name" value="ZINC FINGER PROTEIN 622"/>
    <property type="match status" value="1"/>
</dbReference>
<evidence type="ECO:0000256" key="6">
    <source>
        <dbReference type="ARBA" id="ARBA00022771"/>
    </source>
</evidence>
<feature type="compositionally biased region" description="Pro residues" evidence="10">
    <location>
        <begin position="194"/>
        <end position="204"/>
    </location>
</feature>
<protein>
    <recommendedName>
        <fullName evidence="11">C2H2-type domain-containing protein</fullName>
    </recommendedName>
</protein>
<dbReference type="InterPro" id="IPR040025">
    <property type="entry name" value="Znf622/Rei1/Reh1"/>
</dbReference>
<dbReference type="GO" id="GO:0003676">
    <property type="term" value="F:nucleic acid binding"/>
    <property type="evidence" value="ECO:0007669"/>
    <property type="project" value="InterPro"/>
</dbReference>
<proteinExistence type="inferred from homology"/>
<keyword evidence="6 9" id="KW-0863">Zinc-finger</keyword>
<dbReference type="Proteomes" id="UP000075903">
    <property type="component" value="Unassembled WGS sequence"/>
</dbReference>
<comment type="subcellular location">
    <subcellularLocation>
        <location evidence="1">Cytoplasm</location>
    </subcellularLocation>
</comment>
<keyword evidence="3" id="KW-0690">Ribosome biogenesis</keyword>
<dbReference type="Pfam" id="PF12171">
    <property type="entry name" value="zf-C2H2_jaz"/>
    <property type="match status" value="1"/>
</dbReference>